<protein>
    <recommendedName>
        <fullName evidence="4">BPTI/Kunitz inhibitor domain-containing protein</fullName>
    </recommendedName>
</protein>
<sequence length="78" mass="9131">MKFIWIVFTISLMVNTSVAKRSPICDNRVGSEDIGCFGDEIEQWIYNPLESNCVSTYVCRQYNLMYFDTKKQCVRECV</sequence>
<feature type="chain" id="PRO_5006386998" description="BPTI/Kunitz inhibitor domain-containing protein" evidence="1">
    <location>
        <begin position="20"/>
        <end position="78"/>
    </location>
</feature>
<name>A0A0Q9WQH1_DROWI</name>
<feature type="signal peptide" evidence="1">
    <location>
        <begin position="1"/>
        <end position="19"/>
    </location>
</feature>
<dbReference type="InterPro" id="IPR036880">
    <property type="entry name" value="Kunitz_BPTI_sf"/>
</dbReference>
<dbReference type="AlphaFoldDB" id="A0A0Q9WQH1"/>
<evidence type="ECO:0000256" key="1">
    <source>
        <dbReference type="SAM" id="SignalP"/>
    </source>
</evidence>
<dbReference type="GO" id="GO:0004867">
    <property type="term" value="F:serine-type endopeptidase inhibitor activity"/>
    <property type="evidence" value="ECO:0007669"/>
    <property type="project" value="InterPro"/>
</dbReference>
<evidence type="ECO:0008006" key="4">
    <source>
        <dbReference type="Google" id="ProtNLM"/>
    </source>
</evidence>
<evidence type="ECO:0000313" key="3">
    <source>
        <dbReference type="Proteomes" id="UP000007798"/>
    </source>
</evidence>
<keyword evidence="1" id="KW-0732">Signal</keyword>
<dbReference type="InParanoid" id="A0A0Q9WQH1"/>
<gene>
    <name evidence="2" type="primary">Dwil\GK27131</name>
    <name evidence="2" type="ORF">Dwil_GK27131</name>
</gene>
<reference evidence="2 3" key="1">
    <citation type="journal article" date="2007" name="Nature">
        <title>Evolution of genes and genomes on the Drosophila phylogeny.</title>
        <authorList>
            <consortium name="Drosophila 12 Genomes Consortium"/>
            <person name="Clark A.G."/>
            <person name="Eisen M.B."/>
            <person name="Smith D.R."/>
            <person name="Bergman C.M."/>
            <person name="Oliver B."/>
            <person name="Markow T.A."/>
            <person name="Kaufman T.C."/>
            <person name="Kellis M."/>
            <person name="Gelbart W."/>
            <person name="Iyer V.N."/>
            <person name="Pollard D.A."/>
            <person name="Sackton T.B."/>
            <person name="Larracuente A.M."/>
            <person name="Singh N.D."/>
            <person name="Abad J.P."/>
            <person name="Abt D.N."/>
            <person name="Adryan B."/>
            <person name="Aguade M."/>
            <person name="Akashi H."/>
            <person name="Anderson W.W."/>
            <person name="Aquadro C.F."/>
            <person name="Ardell D.H."/>
            <person name="Arguello R."/>
            <person name="Artieri C.G."/>
            <person name="Barbash D.A."/>
            <person name="Barker D."/>
            <person name="Barsanti P."/>
            <person name="Batterham P."/>
            <person name="Batzoglou S."/>
            <person name="Begun D."/>
            <person name="Bhutkar A."/>
            <person name="Blanco E."/>
            <person name="Bosak S.A."/>
            <person name="Bradley R.K."/>
            <person name="Brand A.D."/>
            <person name="Brent M.R."/>
            <person name="Brooks A.N."/>
            <person name="Brown R.H."/>
            <person name="Butlin R.K."/>
            <person name="Caggese C."/>
            <person name="Calvi B.R."/>
            <person name="Bernardo de Carvalho A."/>
            <person name="Caspi A."/>
            <person name="Castrezana S."/>
            <person name="Celniker S.E."/>
            <person name="Chang J.L."/>
            <person name="Chapple C."/>
            <person name="Chatterji S."/>
            <person name="Chinwalla A."/>
            <person name="Civetta A."/>
            <person name="Clifton S.W."/>
            <person name="Comeron J.M."/>
            <person name="Costello J.C."/>
            <person name="Coyne J.A."/>
            <person name="Daub J."/>
            <person name="David R.G."/>
            <person name="Delcher A.L."/>
            <person name="Delehaunty K."/>
            <person name="Do C.B."/>
            <person name="Ebling H."/>
            <person name="Edwards K."/>
            <person name="Eickbush T."/>
            <person name="Evans J.D."/>
            <person name="Filipski A."/>
            <person name="Findeiss S."/>
            <person name="Freyhult E."/>
            <person name="Fulton L."/>
            <person name="Fulton R."/>
            <person name="Garcia A.C."/>
            <person name="Gardiner A."/>
            <person name="Garfield D.A."/>
            <person name="Garvin B.E."/>
            <person name="Gibson G."/>
            <person name="Gilbert D."/>
            <person name="Gnerre S."/>
            <person name="Godfrey J."/>
            <person name="Good R."/>
            <person name="Gotea V."/>
            <person name="Gravely B."/>
            <person name="Greenberg A.J."/>
            <person name="Griffiths-Jones S."/>
            <person name="Gross S."/>
            <person name="Guigo R."/>
            <person name="Gustafson E.A."/>
            <person name="Haerty W."/>
            <person name="Hahn M.W."/>
            <person name="Halligan D.L."/>
            <person name="Halpern A.L."/>
            <person name="Halter G.M."/>
            <person name="Han M.V."/>
            <person name="Heger A."/>
            <person name="Hillier L."/>
            <person name="Hinrichs A.S."/>
            <person name="Holmes I."/>
            <person name="Hoskins R.A."/>
            <person name="Hubisz M.J."/>
            <person name="Hultmark D."/>
            <person name="Huntley M.A."/>
            <person name="Jaffe D.B."/>
            <person name="Jagadeeshan S."/>
            <person name="Jeck W.R."/>
            <person name="Johnson J."/>
            <person name="Jones C.D."/>
            <person name="Jordan W.C."/>
            <person name="Karpen G.H."/>
            <person name="Kataoka E."/>
            <person name="Keightley P.D."/>
            <person name="Kheradpour P."/>
            <person name="Kirkness E.F."/>
            <person name="Koerich L.B."/>
            <person name="Kristiansen K."/>
            <person name="Kudrna D."/>
            <person name="Kulathinal R.J."/>
            <person name="Kumar S."/>
            <person name="Kwok R."/>
            <person name="Lander E."/>
            <person name="Langley C.H."/>
            <person name="Lapoint R."/>
            <person name="Lazzaro B.P."/>
            <person name="Lee S.J."/>
            <person name="Levesque L."/>
            <person name="Li R."/>
            <person name="Lin C.F."/>
            <person name="Lin M.F."/>
            <person name="Lindblad-Toh K."/>
            <person name="Llopart A."/>
            <person name="Long M."/>
            <person name="Low L."/>
            <person name="Lozovsky E."/>
            <person name="Lu J."/>
            <person name="Luo M."/>
            <person name="Machado C.A."/>
            <person name="Makalowski W."/>
            <person name="Marzo M."/>
            <person name="Matsuda M."/>
            <person name="Matzkin L."/>
            <person name="McAllister B."/>
            <person name="McBride C.S."/>
            <person name="McKernan B."/>
            <person name="McKernan K."/>
            <person name="Mendez-Lago M."/>
            <person name="Minx P."/>
            <person name="Mollenhauer M.U."/>
            <person name="Montooth K."/>
            <person name="Mount S.M."/>
            <person name="Mu X."/>
            <person name="Myers E."/>
            <person name="Negre B."/>
            <person name="Newfeld S."/>
            <person name="Nielsen R."/>
            <person name="Noor M.A."/>
            <person name="O'Grady P."/>
            <person name="Pachter L."/>
            <person name="Papaceit M."/>
            <person name="Parisi M.J."/>
            <person name="Parisi M."/>
            <person name="Parts L."/>
            <person name="Pedersen J.S."/>
            <person name="Pesole G."/>
            <person name="Phillippy A.M."/>
            <person name="Ponting C.P."/>
            <person name="Pop M."/>
            <person name="Porcelli D."/>
            <person name="Powell J.R."/>
            <person name="Prohaska S."/>
            <person name="Pruitt K."/>
            <person name="Puig M."/>
            <person name="Quesneville H."/>
            <person name="Ram K.R."/>
            <person name="Rand D."/>
            <person name="Rasmussen M.D."/>
            <person name="Reed L.K."/>
            <person name="Reenan R."/>
            <person name="Reily A."/>
            <person name="Remington K.A."/>
            <person name="Rieger T.T."/>
            <person name="Ritchie M.G."/>
            <person name="Robin C."/>
            <person name="Rogers Y.H."/>
            <person name="Rohde C."/>
            <person name="Rozas J."/>
            <person name="Rubenfield M.J."/>
            <person name="Ruiz A."/>
            <person name="Russo S."/>
            <person name="Salzberg S.L."/>
            <person name="Sanchez-Gracia A."/>
            <person name="Saranga D.J."/>
            <person name="Sato H."/>
            <person name="Schaeffer S.W."/>
            <person name="Schatz M.C."/>
            <person name="Schlenke T."/>
            <person name="Schwartz R."/>
            <person name="Segarra C."/>
            <person name="Singh R.S."/>
            <person name="Sirot L."/>
            <person name="Sirota M."/>
            <person name="Sisneros N.B."/>
            <person name="Smith C.D."/>
            <person name="Smith T.F."/>
            <person name="Spieth J."/>
            <person name="Stage D.E."/>
            <person name="Stark A."/>
            <person name="Stephan W."/>
            <person name="Strausberg R.L."/>
            <person name="Strempel S."/>
            <person name="Sturgill D."/>
            <person name="Sutton G."/>
            <person name="Sutton G.G."/>
            <person name="Tao W."/>
            <person name="Teichmann S."/>
            <person name="Tobari Y.N."/>
            <person name="Tomimura Y."/>
            <person name="Tsolas J.M."/>
            <person name="Valente V.L."/>
            <person name="Venter E."/>
            <person name="Venter J.C."/>
            <person name="Vicario S."/>
            <person name="Vieira F.G."/>
            <person name="Vilella A.J."/>
            <person name="Villasante A."/>
            <person name="Walenz B."/>
            <person name="Wang J."/>
            <person name="Wasserman M."/>
            <person name="Watts T."/>
            <person name="Wilson D."/>
            <person name="Wilson R.K."/>
            <person name="Wing R.A."/>
            <person name="Wolfner M.F."/>
            <person name="Wong A."/>
            <person name="Wong G.K."/>
            <person name="Wu C.I."/>
            <person name="Wu G."/>
            <person name="Yamamoto D."/>
            <person name="Yang H.P."/>
            <person name="Yang S.P."/>
            <person name="Yorke J.A."/>
            <person name="Yoshida K."/>
            <person name="Zdobnov E."/>
            <person name="Zhang P."/>
            <person name="Zhang Y."/>
            <person name="Zimin A.V."/>
            <person name="Baldwin J."/>
            <person name="Abdouelleil A."/>
            <person name="Abdulkadir J."/>
            <person name="Abebe A."/>
            <person name="Abera B."/>
            <person name="Abreu J."/>
            <person name="Acer S.C."/>
            <person name="Aftuck L."/>
            <person name="Alexander A."/>
            <person name="An P."/>
            <person name="Anderson E."/>
            <person name="Anderson S."/>
            <person name="Arachi H."/>
            <person name="Azer M."/>
            <person name="Bachantsang P."/>
            <person name="Barry A."/>
            <person name="Bayul T."/>
            <person name="Berlin A."/>
            <person name="Bessette D."/>
            <person name="Bloom T."/>
            <person name="Blye J."/>
            <person name="Boguslavskiy L."/>
            <person name="Bonnet C."/>
            <person name="Boukhgalter B."/>
            <person name="Bourzgui I."/>
            <person name="Brown A."/>
            <person name="Cahill P."/>
            <person name="Channer S."/>
            <person name="Cheshatsang Y."/>
            <person name="Chuda L."/>
            <person name="Citroen M."/>
            <person name="Collymore A."/>
            <person name="Cooke P."/>
            <person name="Costello M."/>
            <person name="D'Aco K."/>
            <person name="Daza R."/>
            <person name="De Haan G."/>
            <person name="DeGray S."/>
            <person name="DeMaso C."/>
            <person name="Dhargay N."/>
            <person name="Dooley K."/>
            <person name="Dooley E."/>
            <person name="Doricent M."/>
            <person name="Dorje P."/>
            <person name="Dorjee K."/>
            <person name="Dupes A."/>
            <person name="Elong R."/>
            <person name="Falk J."/>
            <person name="Farina A."/>
            <person name="Faro S."/>
            <person name="Ferguson D."/>
            <person name="Fisher S."/>
            <person name="Foley C.D."/>
            <person name="Franke A."/>
            <person name="Friedrich D."/>
            <person name="Gadbois L."/>
            <person name="Gearin G."/>
            <person name="Gearin C.R."/>
            <person name="Giannoukos G."/>
            <person name="Goode T."/>
            <person name="Graham J."/>
            <person name="Grandbois E."/>
            <person name="Grewal S."/>
            <person name="Gyaltsen K."/>
            <person name="Hafez N."/>
            <person name="Hagos B."/>
            <person name="Hall J."/>
            <person name="Henson C."/>
            <person name="Hollinger A."/>
            <person name="Honan T."/>
            <person name="Huard M.D."/>
            <person name="Hughes L."/>
            <person name="Hurhula B."/>
            <person name="Husby M.E."/>
            <person name="Kamat A."/>
            <person name="Kanga B."/>
            <person name="Kashin S."/>
            <person name="Khazanovich D."/>
            <person name="Kisner P."/>
            <person name="Lance K."/>
            <person name="Lara M."/>
            <person name="Lee W."/>
            <person name="Lennon N."/>
            <person name="Letendre F."/>
            <person name="LeVine R."/>
            <person name="Lipovsky A."/>
            <person name="Liu X."/>
            <person name="Liu J."/>
            <person name="Liu S."/>
            <person name="Lokyitsang T."/>
            <person name="Lokyitsang Y."/>
            <person name="Lubonja R."/>
            <person name="Lui A."/>
            <person name="MacDonald P."/>
            <person name="Magnisalis V."/>
            <person name="Maru K."/>
            <person name="Matthews C."/>
            <person name="McCusker W."/>
            <person name="McDonough S."/>
            <person name="Mehta T."/>
            <person name="Meldrim J."/>
            <person name="Meneus L."/>
            <person name="Mihai O."/>
            <person name="Mihalev A."/>
            <person name="Mihova T."/>
            <person name="Mittelman R."/>
            <person name="Mlenga V."/>
            <person name="Montmayeur A."/>
            <person name="Mulrain L."/>
            <person name="Navidi A."/>
            <person name="Naylor J."/>
            <person name="Negash T."/>
            <person name="Nguyen T."/>
            <person name="Nguyen N."/>
            <person name="Nicol R."/>
            <person name="Norbu C."/>
            <person name="Norbu N."/>
            <person name="Novod N."/>
            <person name="O'Neill B."/>
            <person name="Osman S."/>
            <person name="Markiewicz E."/>
            <person name="Oyono O.L."/>
            <person name="Patti C."/>
            <person name="Phunkhang P."/>
            <person name="Pierre F."/>
            <person name="Priest M."/>
            <person name="Raghuraman S."/>
            <person name="Rege F."/>
            <person name="Reyes R."/>
            <person name="Rise C."/>
            <person name="Rogov P."/>
            <person name="Ross K."/>
            <person name="Ryan E."/>
            <person name="Settipalli S."/>
            <person name="Shea T."/>
            <person name="Sherpa N."/>
            <person name="Shi L."/>
            <person name="Shih D."/>
            <person name="Sparrow T."/>
            <person name="Spaulding J."/>
            <person name="Stalker J."/>
            <person name="Stange-Thomann N."/>
            <person name="Stavropoulos S."/>
            <person name="Stone C."/>
            <person name="Strader C."/>
            <person name="Tesfaye S."/>
            <person name="Thomson T."/>
            <person name="Thoulutsang Y."/>
            <person name="Thoulutsang D."/>
            <person name="Topham K."/>
            <person name="Topping I."/>
            <person name="Tsamla T."/>
            <person name="Vassiliev H."/>
            <person name="Vo A."/>
            <person name="Wangchuk T."/>
            <person name="Wangdi T."/>
            <person name="Weiand M."/>
            <person name="Wilkinson J."/>
            <person name="Wilson A."/>
            <person name="Yadav S."/>
            <person name="Young G."/>
            <person name="Yu Q."/>
            <person name="Zembek L."/>
            <person name="Zhong D."/>
            <person name="Zimmer A."/>
            <person name="Zwirko Z."/>
            <person name="Jaffe D.B."/>
            <person name="Alvarez P."/>
            <person name="Brockman W."/>
            <person name="Butler J."/>
            <person name="Chin C."/>
            <person name="Gnerre S."/>
            <person name="Grabherr M."/>
            <person name="Kleber M."/>
            <person name="Mauceli E."/>
            <person name="MacCallum I."/>
        </authorList>
    </citation>
    <scope>NUCLEOTIDE SEQUENCE [LARGE SCALE GENOMIC DNA]</scope>
    <source>
        <strain evidence="3">Tucson 14030-0811.24</strain>
    </source>
</reference>
<accession>A0A0Q9WQH1</accession>
<keyword evidence="3" id="KW-1185">Reference proteome</keyword>
<proteinExistence type="predicted"/>
<evidence type="ECO:0000313" key="2">
    <source>
        <dbReference type="EMBL" id="KRF98468.1"/>
    </source>
</evidence>
<dbReference type="SUPFAM" id="SSF57362">
    <property type="entry name" value="BPTI-like"/>
    <property type="match status" value="1"/>
</dbReference>
<dbReference type="Proteomes" id="UP000007798">
    <property type="component" value="Unassembled WGS sequence"/>
</dbReference>
<organism evidence="2 3">
    <name type="scientific">Drosophila willistoni</name>
    <name type="common">Fruit fly</name>
    <dbReference type="NCBI Taxonomy" id="7260"/>
    <lineage>
        <taxon>Eukaryota</taxon>
        <taxon>Metazoa</taxon>
        <taxon>Ecdysozoa</taxon>
        <taxon>Arthropoda</taxon>
        <taxon>Hexapoda</taxon>
        <taxon>Insecta</taxon>
        <taxon>Pterygota</taxon>
        <taxon>Neoptera</taxon>
        <taxon>Endopterygota</taxon>
        <taxon>Diptera</taxon>
        <taxon>Brachycera</taxon>
        <taxon>Muscomorpha</taxon>
        <taxon>Ephydroidea</taxon>
        <taxon>Drosophilidae</taxon>
        <taxon>Drosophila</taxon>
        <taxon>Sophophora</taxon>
    </lineage>
</organism>
<dbReference type="EMBL" id="CH963857">
    <property type="protein sequence ID" value="KRF98468.1"/>
    <property type="molecule type" value="Genomic_DNA"/>
</dbReference>